<feature type="compositionally biased region" description="Gly residues" evidence="1">
    <location>
        <begin position="30"/>
        <end position="46"/>
    </location>
</feature>
<sequence length="78" mass="8055">MGKRMFCGGVKLFGFMDVVHGPSGHGMGAGKGLGRGFAGSREGNGGQSSSMWDRNPSLIEDLGIIVKTEANSGCCCMN</sequence>
<evidence type="ECO:0000313" key="2">
    <source>
        <dbReference type="EMBL" id="KAA8532441.1"/>
    </source>
</evidence>
<name>A0A5J5ATY3_9ASTE</name>
<evidence type="ECO:0000313" key="3">
    <source>
        <dbReference type="Proteomes" id="UP000325577"/>
    </source>
</evidence>
<protein>
    <submittedName>
        <fullName evidence="2">Uncharacterized protein</fullName>
    </submittedName>
</protein>
<dbReference type="AlphaFoldDB" id="A0A5J5ATY3"/>
<dbReference type="Proteomes" id="UP000325577">
    <property type="component" value="Linkage Group LG19"/>
</dbReference>
<dbReference type="EMBL" id="CM018042">
    <property type="protein sequence ID" value="KAA8532441.1"/>
    <property type="molecule type" value="Genomic_DNA"/>
</dbReference>
<evidence type="ECO:0000256" key="1">
    <source>
        <dbReference type="SAM" id="MobiDB-lite"/>
    </source>
</evidence>
<proteinExistence type="predicted"/>
<reference evidence="2 3" key="1">
    <citation type="submission" date="2019-09" db="EMBL/GenBank/DDBJ databases">
        <title>A chromosome-level genome assembly of the Chinese tupelo Nyssa sinensis.</title>
        <authorList>
            <person name="Yang X."/>
            <person name="Kang M."/>
            <person name="Yang Y."/>
            <person name="Xiong H."/>
            <person name="Wang M."/>
            <person name="Zhang Z."/>
            <person name="Wang Z."/>
            <person name="Wu H."/>
            <person name="Ma T."/>
            <person name="Liu J."/>
            <person name="Xi Z."/>
        </authorList>
    </citation>
    <scope>NUCLEOTIDE SEQUENCE [LARGE SCALE GENOMIC DNA]</scope>
    <source>
        <strain evidence="2">J267</strain>
        <tissue evidence="2">Leaf</tissue>
    </source>
</reference>
<accession>A0A5J5ATY3</accession>
<organism evidence="2 3">
    <name type="scientific">Nyssa sinensis</name>
    <dbReference type="NCBI Taxonomy" id="561372"/>
    <lineage>
        <taxon>Eukaryota</taxon>
        <taxon>Viridiplantae</taxon>
        <taxon>Streptophyta</taxon>
        <taxon>Embryophyta</taxon>
        <taxon>Tracheophyta</taxon>
        <taxon>Spermatophyta</taxon>
        <taxon>Magnoliopsida</taxon>
        <taxon>eudicotyledons</taxon>
        <taxon>Gunneridae</taxon>
        <taxon>Pentapetalae</taxon>
        <taxon>asterids</taxon>
        <taxon>Cornales</taxon>
        <taxon>Nyssaceae</taxon>
        <taxon>Nyssa</taxon>
    </lineage>
</organism>
<feature type="region of interest" description="Disordered" evidence="1">
    <location>
        <begin position="30"/>
        <end position="54"/>
    </location>
</feature>
<gene>
    <name evidence="2" type="ORF">F0562_032474</name>
</gene>
<keyword evidence="3" id="KW-1185">Reference proteome</keyword>